<protein>
    <submittedName>
        <fullName evidence="2">Uncharacterized protein</fullName>
    </submittedName>
</protein>
<dbReference type="PANTHER" id="PTHR13271">
    <property type="entry name" value="UNCHARACTERIZED PUTATIVE METHYLTRANSFERASE"/>
    <property type="match status" value="1"/>
</dbReference>
<dbReference type="InterPro" id="IPR046341">
    <property type="entry name" value="SET_dom_sf"/>
</dbReference>
<dbReference type="STRING" id="329884.A0A4U0X6C5"/>
<evidence type="ECO:0000313" key="3">
    <source>
        <dbReference type="Proteomes" id="UP000309340"/>
    </source>
</evidence>
<keyword evidence="3" id="KW-1185">Reference proteome</keyword>
<feature type="region of interest" description="Disordered" evidence="1">
    <location>
        <begin position="446"/>
        <end position="466"/>
    </location>
</feature>
<dbReference type="OrthoDB" id="441812at2759"/>
<dbReference type="AlphaFoldDB" id="A0A4U0X6C5"/>
<sequence length="466" mass="51962">MNDIAFSCVTPGVSTGKGGALLTSNDLVGDDGNPRALMTVPSALILSLERVLEYSKVDKNFREVLESLGEFGRTSRGAILPFLLVQASVSSPDLPERVGIHSPFTEYVRSLPSELLPTFWSASELHLLIGTTLAPAITSKLRSLRREYDNLREATEPTHWFQTVQDTLTFDDWLQVDAMYRSRALDFPGIGHCMVPCIDLANHAAGEATTAIYEKDVEGNAVLLLRNGRSIAKGEEVTITYGDEKGACEMLFSYGFLEADRQSAETLFLSLNIPDDDPFRSAKSCFADCAPGFKIIDTGNGEVDWKGEFVWLLCVTAEEGLHFDLARTVDGEEEMQAFFGENELRGGAAELYTLLGKTEMWDVYRLRAVAIVQQRVFEQMQVLYGTQEDAEAMSHGEGTEIRERCYEQTMQLRRLEFELLERAYEDFEKQKVELAGSEVVRGYLARVNDDGDSPGVNPEQEDEDFS</sequence>
<dbReference type="Gene3D" id="3.90.1410.10">
    <property type="entry name" value="set domain protein methyltransferase, domain 1"/>
    <property type="match status" value="1"/>
</dbReference>
<dbReference type="Proteomes" id="UP000309340">
    <property type="component" value="Unassembled WGS sequence"/>
</dbReference>
<evidence type="ECO:0000256" key="1">
    <source>
        <dbReference type="SAM" id="MobiDB-lite"/>
    </source>
</evidence>
<gene>
    <name evidence="2" type="ORF">B0A55_07656</name>
</gene>
<comment type="caution">
    <text evidence="2">The sequence shown here is derived from an EMBL/GenBank/DDBJ whole genome shotgun (WGS) entry which is preliminary data.</text>
</comment>
<evidence type="ECO:0000313" key="2">
    <source>
        <dbReference type="EMBL" id="TKA72000.1"/>
    </source>
</evidence>
<proteinExistence type="predicted"/>
<dbReference type="GO" id="GO:0016279">
    <property type="term" value="F:protein-lysine N-methyltransferase activity"/>
    <property type="evidence" value="ECO:0007669"/>
    <property type="project" value="TreeGrafter"/>
</dbReference>
<organism evidence="2 3">
    <name type="scientific">Friedmanniomyces simplex</name>
    <dbReference type="NCBI Taxonomy" id="329884"/>
    <lineage>
        <taxon>Eukaryota</taxon>
        <taxon>Fungi</taxon>
        <taxon>Dikarya</taxon>
        <taxon>Ascomycota</taxon>
        <taxon>Pezizomycotina</taxon>
        <taxon>Dothideomycetes</taxon>
        <taxon>Dothideomycetidae</taxon>
        <taxon>Mycosphaerellales</taxon>
        <taxon>Teratosphaeriaceae</taxon>
        <taxon>Friedmanniomyces</taxon>
    </lineage>
</organism>
<dbReference type="CDD" id="cd10527">
    <property type="entry name" value="SET_LSMT"/>
    <property type="match status" value="1"/>
</dbReference>
<dbReference type="GO" id="GO:0005634">
    <property type="term" value="C:nucleus"/>
    <property type="evidence" value="ECO:0007669"/>
    <property type="project" value="TreeGrafter"/>
</dbReference>
<dbReference type="PANTHER" id="PTHR13271:SF76">
    <property type="entry name" value="SET DOMAIN-CONTAINING PROTEIN 8"/>
    <property type="match status" value="1"/>
</dbReference>
<dbReference type="InterPro" id="IPR050600">
    <property type="entry name" value="SETD3_SETD6_MTase"/>
</dbReference>
<dbReference type="EMBL" id="NAJQ01000327">
    <property type="protein sequence ID" value="TKA72000.1"/>
    <property type="molecule type" value="Genomic_DNA"/>
</dbReference>
<name>A0A4U0X6C5_9PEZI</name>
<accession>A0A4U0X6C5</accession>
<reference evidence="2 3" key="1">
    <citation type="submission" date="2017-03" db="EMBL/GenBank/DDBJ databases">
        <title>Genomes of endolithic fungi from Antarctica.</title>
        <authorList>
            <person name="Coleine C."/>
            <person name="Masonjones S."/>
            <person name="Stajich J.E."/>
        </authorList>
    </citation>
    <scope>NUCLEOTIDE SEQUENCE [LARGE SCALE GENOMIC DNA]</scope>
    <source>
        <strain evidence="2 3">CCFEE 5184</strain>
    </source>
</reference>
<dbReference type="SUPFAM" id="SSF82199">
    <property type="entry name" value="SET domain"/>
    <property type="match status" value="1"/>
</dbReference>